<reference evidence="1 2" key="1">
    <citation type="journal article" date="2017" name="Int. J. Syst. Evol. Microbiol.">
        <title>Mycobacterium talmoniae sp. nov., a slowly growing mycobacterium isolated from human respiratory samples.</title>
        <authorList>
            <person name="Davidson R.M."/>
            <person name="DeGroote M.A."/>
            <person name="Marola J.L."/>
            <person name="Buss S."/>
            <person name="Jones V."/>
            <person name="McNeil M.R."/>
            <person name="Freifeld A.G."/>
            <person name="Elaine Epperson L."/>
            <person name="Hasan N.A."/>
            <person name="Jackson M."/>
            <person name="Iwen P.C."/>
            <person name="Salfinger M."/>
            <person name="Strong M."/>
        </authorList>
    </citation>
    <scope>NUCLEOTIDE SEQUENCE [LARGE SCALE GENOMIC DNA]</scope>
    <source>
        <strain evidence="1 2">ATCC BAA-2683</strain>
    </source>
</reference>
<accession>A0A2S8BJM6</accession>
<gene>
    <name evidence="1" type="ORF">C1Y40_02995</name>
</gene>
<proteinExistence type="predicted"/>
<evidence type="ECO:0000313" key="1">
    <source>
        <dbReference type="EMBL" id="PQM46825.1"/>
    </source>
</evidence>
<sequence length="32" mass="3600">MTKVLFVLTAADTRTLSDGTRHGNALRDRNIR</sequence>
<dbReference type="Proteomes" id="UP000238296">
    <property type="component" value="Unassembled WGS sequence"/>
</dbReference>
<protein>
    <submittedName>
        <fullName evidence="1">Uncharacterized protein</fullName>
    </submittedName>
</protein>
<dbReference type="AlphaFoldDB" id="A0A2S8BJM6"/>
<organism evidence="1 2">
    <name type="scientific">Mycobacterium talmoniae</name>
    <dbReference type="NCBI Taxonomy" id="1858794"/>
    <lineage>
        <taxon>Bacteria</taxon>
        <taxon>Bacillati</taxon>
        <taxon>Actinomycetota</taxon>
        <taxon>Actinomycetes</taxon>
        <taxon>Mycobacteriales</taxon>
        <taxon>Mycobacteriaceae</taxon>
        <taxon>Mycobacterium</taxon>
    </lineage>
</organism>
<comment type="caution">
    <text evidence="1">The sequence shown here is derived from an EMBL/GenBank/DDBJ whole genome shotgun (WGS) entry which is preliminary data.</text>
</comment>
<evidence type="ECO:0000313" key="2">
    <source>
        <dbReference type="Proteomes" id="UP000238296"/>
    </source>
</evidence>
<dbReference type="EMBL" id="PPEA01000430">
    <property type="protein sequence ID" value="PQM46825.1"/>
    <property type="molecule type" value="Genomic_DNA"/>
</dbReference>
<name>A0A2S8BJM6_9MYCO</name>